<dbReference type="AlphaFoldDB" id="H3KCF5"/>
<comment type="caution">
    <text evidence="3">The sequence shown here is derived from an EMBL/GenBank/DDBJ whole genome shotgun (WGS) entry which is preliminary data.</text>
</comment>
<dbReference type="OrthoDB" id="9157355at2"/>
<feature type="compositionally biased region" description="Basic residues" evidence="1">
    <location>
        <begin position="580"/>
        <end position="591"/>
    </location>
</feature>
<dbReference type="InterPro" id="IPR012337">
    <property type="entry name" value="RNaseH-like_sf"/>
</dbReference>
<dbReference type="Proteomes" id="UP000004956">
    <property type="component" value="Unassembled WGS sequence"/>
</dbReference>
<dbReference type="Pfam" id="PF01609">
    <property type="entry name" value="DDE_Tnp_1"/>
    <property type="match status" value="1"/>
</dbReference>
<evidence type="ECO:0000259" key="2">
    <source>
        <dbReference type="Pfam" id="PF01609"/>
    </source>
</evidence>
<dbReference type="STRING" id="762967.HMPREF9440_00407"/>
<dbReference type="EMBL" id="AFBQ01000046">
    <property type="protein sequence ID" value="EHY32203.1"/>
    <property type="molecule type" value="Genomic_DNA"/>
</dbReference>
<feature type="compositionally biased region" description="Basic and acidic residues" evidence="1">
    <location>
        <begin position="570"/>
        <end position="579"/>
    </location>
</feature>
<feature type="domain" description="Transposase IS4-like" evidence="2">
    <location>
        <begin position="205"/>
        <end position="468"/>
    </location>
</feature>
<organism evidence="3 4">
    <name type="scientific">Sutterella parvirubra YIT 11816</name>
    <dbReference type="NCBI Taxonomy" id="762967"/>
    <lineage>
        <taxon>Bacteria</taxon>
        <taxon>Pseudomonadati</taxon>
        <taxon>Pseudomonadota</taxon>
        <taxon>Betaproteobacteria</taxon>
        <taxon>Burkholderiales</taxon>
        <taxon>Sutterellaceae</taxon>
        <taxon>Sutterella</taxon>
    </lineage>
</organism>
<dbReference type="SMART" id="SM00384">
    <property type="entry name" value="AT_hook"/>
    <property type="match status" value="3"/>
</dbReference>
<dbReference type="PATRIC" id="fig|762967.3.peg.343"/>
<feature type="compositionally biased region" description="Basic residues" evidence="1">
    <location>
        <begin position="607"/>
        <end position="620"/>
    </location>
</feature>
<accession>H3KCF5</accession>
<feature type="compositionally biased region" description="Low complexity" evidence="1">
    <location>
        <begin position="628"/>
        <end position="638"/>
    </location>
</feature>
<protein>
    <submittedName>
        <fullName evidence="3">Transposase, IS4 family</fullName>
    </submittedName>
</protein>
<dbReference type="PRINTS" id="PR00929">
    <property type="entry name" value="ATHOOK"/>
</dbReference>
<dbReference type="GO" id="GO:0006313">
    <property type="term" value="P:DNA transposition"/>
    <property type="evidence" value="ECO:0007669"/>
    <property type="project" value="InterPro"/>
</dbReference>
<dbReference type="RefSeq" id="WP_008540892.1">
    <property type="nucleotide sequence ID" value="NZ_JH604874.1"/>
</dbReference>
<feature type="region of interest" description="Disordered" evidence="1">
    <location>
        <begin position="545"/>
        <end position="678"/>
    </location>
</feature>
<proteinExistence type="predicted"/>
<gene>
    <name evidence="3" type="ORF">HMPREF9440_00407</name>
</gene>
<dbReference type="SUPFAM" id="SSF53098">
    <property type="entry name" value="Ribonuclease H-like"/>
    <property type="match status" value="1"/>
</dbReference>
<evidence type="ECO:0000313" key="4">
    <source>
        <dbReference type="Proteomes" id="UP000004956"/>
    </source>
</evidence>
<keyword evidence="4" id="KW-1185">Reference proteome</keyword>
<dbReference type="InterPro" id="IPR017956">
    <property type="entry name" value="AT_hook_DNA-bd_motif"/>
</dbReference>
<dbReference type="GO" id="GO:0004803">
    <property type="term" value="F:transposase activity"/>
    <property type="evidence" value="ECO:0007669"/>
    <property type="project" value="InterPro"/>
</dbReference>
<reference evidence="3 4" key="1">
    <citation type="submission" date="2011-11" db="EMBL/GenBank/DDBJ databases">
        <authorList>
            <person name="Weinstock G."/>
            <person name="Sodergren E."/>
            <person name="Clifton S."/>
            <person name="Fulton L."/>
            <person name="Fulton B."/>
            <person name="Courtney L."/>
            <person name="Fronick C."/>
            <person name="Harrison M."/>
            <person name="Strong C."/>
            <person name="Farmer C."/>
            <person name="Delahaunty K."/>
            <person name="Markovic C."/>
            <person name="Hall O."/>
            <person name="Minx P."/>
            <person name="Tomlinson C."/>
            <person name="Mitreva M."/>
            <person name="Hou S."/>
            <person name="Chen J."/>
            <person name="Wollam A."/>
            <person name="Pepin K.H."/>
            <person name="Johnson M."/>
            <person name="Bhonagiri V."/>
            <person name="Zhang X."/>
            <person name="Suruliraj S."/>
            <person name="Warren W."/>
            <person name="Chinwalla A."/>
            <person name="Mardis E.R."/>
            <person name="Wilson R.K."/>
        </authorList>
    </citation>
    <scope>NUCLEOTIDE SEQUENCE [LARGE SCALE GENOMIC DNA]</scope>
    <source>
        <strain evidence="3 4">YIT 11816</strain>
    </source>
</reference>
<evidence type="ECO:0000313" key="3">
    <source>
        <dbReference type="EMBL" id="EHY32203.1"/>
    </source>
</evidence>
<dbReference type="HOGENOM" id="CLU_405391_0_0_4"/>
<feature type="compositionally biased region" description="Basic residues" evidence="1">
    <location>
        <begin position="640"/>
        <end position="652"/>
    </location>
</feature>
<name>H3KCF5_9BURK</name>
<dbReference type="InterPro" id="IPR002559">
    <property type="entry name" value="Transposase_11"/>
</dbReference>
<evidence type="ECO:0000256" key="1">
    <source>
        <dbReference type="SAM" id="MobiDB-lite"/>
    </source>
</evidence>
<dbReference type="GO" id="GO:0003677">
    <property type="term" value="F:DNA binding"/>
    <property type="evidence" value="ECO:0007669"/>
    <property type="project" value="InterPro"/>
</dbReference>
<sequence>MSHIYWELNEIPIPEFALVNSHDARVYTVRKGPNGERRRTVIGRATGPTHMHPNNTFKFEHPKLWEEYYGGLELSEHLVQVGLYATTLAVAQNTGLYRNVLASFGPLYGNGIMDYAMFSIAERSSSTQLFDEAMALRMLFSRERHDDSWFSRLFSRHMTPEAVHDFKIRHIKRCVERGMRKVWLCVDGSNNDCAVRNSDLAEPGKAKSGKQVPIVSYIWAVSAEEGKPVTWAVNRGGVVDATAIREIVEFVAHSGLEVEGVIVDRGFCSQELLELLEELNLRYILMLKSNHKGYREMLDAHLAEVRWQVENVFSDDGIFGVTDHKPIFENSSKESCIGLFFDANTGSMAALRLIKKVRQEARRLQASIAAGRTPSVAEPLKKYLEIAEEDGVRSVSYKWGAWQKAVDSKGFFAIASSDEMSAEEIYRLYQLRDASETQFAIFKSELGMDALGVHTDASIRNKFAVAFVAGIIRTEIMRACRRFDRNTNQVIRHLDHCMIKLMPDDSYRFIDNLKQDDKTLYAEWGLNVEHFRYLASTLGNNDAASKNAQVRHLPDAPQETPPRRGRPPKPKSDEPETPKRRPGRPKGSKNKKTLEREAAMANMPPAPKRKPGRPKGSKNKKTLEREALAAAAAAAAAAPKRGRGRPKGSKNKKTLEREAMLAAQKQTAPTDEKGVEKD</sequence>